<dbReference type="GO" id="GO:0004674">
    <property type="term" value="F:protein serine/threonine kinase activity"/>
    <property type="evidence" value="ECO:0007669"/>
    <property type="project" value="UniProtKB-KW"/>
</dbReference>
<proteinExistence type="inferred from homology"/>
<comment type="catalytic activity">
    <reaction evidence="5">
        <text>L-threonyl-[protein] + ATP = O-phospho-L-threonyl-[protein] + ADP + H(+)</text>
        <dbReference type="Rhea" id="RHEA:46608"/>
        <dbReference type="Rhea" id="RHEA-COMP:11060"/>
        <dbReference type="Rhea" id="RHEA-COMP:11605"/>
        <dbReference type="ChEBI" id="CHEBI:15378"/>
        <dbReference type="ChEBI" id="CHEBI:30013"/>
        <dbReference type="ChEBI" id="CHEBI:30616"/>
        <dbReference type="ChEBI" id="CHEBI:61977"/>
        <dbReference type="ChEBI" id="CHEBI:456216"/>
        <dbReference type="EC" id="2.7.11.1"/>
    </reaction>
</comment>
<reference evidence="10" key="1">
    <citation type="submission" date="2020-01" db="EMBL/GenBank/DDBJ databases">
        <title>Genome sequence of Kobresia littledalei, the first chromosome-level genome in the family Cyperaceae.</title>
        <authorList>
            <person name="Qu G."/>
        </authorList>
    </citation>
    <scope>NUCLEOTIDE SEQUENCE</scope>
    <source>
        <strain evidence="10">C.B.Clarke</strain>
        <tissue evidence="10">Leaf</tissue>
    </source>
</reference>
<dbReference type="PROSITE" id="PS00108">
    <property type="entry name" value="PROTEIN_KINASE_ST"/>
    <property type="match status" value="1"/>
</dbReference>
<comment type="catalytic activity">
    <reaction evidence="6">
        <text>L-seryl-[protein] + ATP = O-phospho-L-seryl-[protein] + ADP + H(+)</text>
        <dbReference type="Rhea" id="RHEA:17989"/>
        <dbReference type="Rhea" id="RHEA-COMP:9863"/>
        <dbReference type="Rhea" id="RHEA-COMP:11604"/>
        <dbReference type="ChEBI" id="CHEBI:15378"/>
        <dbReference type="ChEBI" id="CHEBI:29999"/>
        <dbReference type="ChEBI" id="CHEBI:30616"/>
        <dbReference type="ChEBI" id="CHEBI:83421"/>
        <dbReference type="ChEBI" id="CHEBI:456216"/>
        <dbReference type="EC" id="2.7.11.1"/>
    </reaction>
</comment>
<evidence type="ECO:0000313" key="11">
    <source>
        <dbReference type="Proteomes" id="UP000623129"/>
    </source>
</evidence>
<comment type="caution">
    <text evidence="10">The sequence shown here is derived from an EMBL/GenBank/DDBJ whole genome shotgun (WGS) entry which is preliminary data.</text>
</comment>
<keyword evidence="8" id="KW-0723">Serine/threonine-protein kinase</keyword>
<evidence type="ECO:0000256" key="2">
    <source>
        <dbReference type="ARBA" id="ARBA00022741"/>
    </source>
</evidence>
<keyword evidence="3 10" id="KW-0418">Kinase</keyword>
<keyword evidence="1" id="KW-0808">Transferase</keyword>
<dbReference type="SUPFAM" id="SSF56112">
    <property type="entry name" value="Protein kinase-like (PK-like)"/>
    <property type="match status" value="1"/>
</dbReference>
<dbReference type="Gene3D" id="3.30.200.20">
    <property type="entry name" value="Phosphorylase Kinase, domain 1"/>
    <property type="match status" value="1"/>
</dbReference>
<dbReference type="InterPro" id="IPR011009">
    <property type="entry name" value="Kinase-like_dom_sf"/>
</dbReference>
<dbReference type="CDD" id="cd13999">
    <property type="entry name" value="STKc_MAP3K-like"/>
    <property type="match status" value="1"/>
</dbReference>
<dbReference type="SMART" id="SM00220">
    <property type="entry name" value="S_TKc"/>
    <property type="match status" value="1"/>
</dbReference>
<dbReference type="Pfam" id="PF00069">
    <property type="entry name" value="Pkinase"/>
    <property type="match status" value="1"/>
</dbReference>
<dbReference type="InterPro" id="IPR008271">
    <property type="entry name" value="Ser/Thr_kinase_AS"/>
</dbReference>
<dbReference type="GO" id="GO:0005524">
    <property type="term" value="F:ATP binding"/>
    <property type="evidence" value="ECO:0007669"/>
    <property type="project" value="UniProtKB-UniRule"/>
</dbReference>
<dbReference type="InterPro" id="IPR051681">
    <property type="entry name" value="Ser/Thr_Kinases-Pseudokinases"/>
</dbReference>
<sequence>MSCVESGELGRNESKAVALDESIKLGRRSFARNNGSVVSVSGPLDIDEKLLIDPKLLFVGSKIGEGAHGKVYQGKYRDQIVAIKVVNGGSTPDEKEIFEERFIREVNMMSKVKHENLVKFIGACKHPIMVIATELLPGMSLKKYLSSIKPQQLDISTAVSYALDIARAMDCLHANGIIHRDLKPDNLLLTANKKQVKLIDFGLAREETVNEMMTAETGTYRWMAPEQMRPPLPNDTPPELVFIVQSCWVEDPNTRPCFNQIVRMLNSFLCTLPPPPKCTDTEEIDVASRSTSTVISATSARAGGRKLSFIRQLFAAKKAANV</sequence>
<dbReference type="FunFam" id="3.30.200.20:FF:000034">
    <property type="entry name" value="Kinase suppressor of Ras 1"/>
    <property type="match status" value="1"/>
</dbReference>
<evidence type="ECO:0000256" key="6">
    <source>
        <dbReference type="ARBA" id="ARBA00048679"/>
    </source>
</evidence>
<dbReference type="PANTHER" id="PTHR44329:SF84">
    <property type="entry name" value="PROTEIN KINASE LIKE PROTEIN"/>
    <property type="match status" value="1"/>
</dbReference>
<evidence type="ECO:0000313" key="10">
    <source>
        <dbReference type="EMBL" id="KAF3327371.1"/>
    </source>
</evidence>
<dbReference type="InterPro" id="IPR017441">
    <property type="entry name" value="Protein_kinase_ATP_BS"/>
</dbReference>
<keyword evidence="2 7" id="KW-0547">Nucleotide-binding</keyword>
<dbReference type="InterPro" id="IPR000719">
    <property type="entry name" value="Prot_kinase_dom"/>
</dbReference>
<evidence type="ECO:0000259" key="9">
    <source>
        <dbReference type="PROSITE" id="PS50011"/>
    </source>
</evidence>
<gene>
    <name evidence="10" type="ORF">FCM35_KLT07489</name>
</gene>
<evidence type="ECO:0000256" key="5">
    <source>
        <dbReference type="ARBA" id="ARBA00047899"/>
    </source>
</evidence>
<feature type="binding site" evidence="7">
    <location>
        <position position="84"/>
    </location>
    <ligand>
        <name>ATP</name>
        <dbReference type="ChEBI" id="CHEBI:30616"/>
    </ligand>
</feature>
<organism evidence="10 11">
    <name type="scientific">Carex littledalei</name>
    <dbReference type="NCBI Taxonomy" id="544730"/>
    <lineage>
        <taxon>Eukaryota</taxon>
        <taxon>Viridiplantae</taxon>
        <taxon>Streptophyta</taxon>
        <taxon>Embryophyta</taxon>
        <taxon>Tracheophyta</taxon>
        <taxon>Spermatophyta</taxon>
        <taxon>Magnoliopsida</taxon>
        <taxon>Liliopsida</taxon>
        <taxon>Poales</taxon>
        <taxon>Cyperaceae</taxon>
        <taxon>Cyperoideae</taxon>
        <taxon>Cariceae</taxon>
        <taxon>Carex</taxon>
        <taxon>Carex subgen. Euthyceras</taxon>
    </lineage>
</organism>
<evidence type="ECO:0000256" key="1">
    <source>
        <dbReference type="ARBA" id="ARBA00022679"/>
    </source>
</evidence>
<dbReference type="EMBL" id="SWLB01000017">
    <property type="protein sequence ID" value="KAF3327371.1"/>
    <property type="molecule type" value="Genomic_DNA"/>
</dbReference>
<evidence type="ECO:0000256" key="8">
    <source>
        <dbReference type="RuleBase" id="RU000304"/>
    </source>
</evidence>
<name>A0A833V7C0_9POAL</name>
<feature type="domain" description="Protein kinase" evidence="9">
    <location>
        <begin position="57"/>
        <end position="322"/>
    </location>
</feature>
<evidence type="ECO:0000256" key="7">
    <source>
        <dbReference type="PROSITE-ProRule" id="PRU10141"/>
    </source>
</evidence>
<accession>A0A833V7C0</accession>
<keyword evidence="11" id="KW-1185">Reference proteome</keyword>
<comment type="similarity">
    <text evidence="8">Belongs to the protein kinase superfamily.</text>
</comment>
<dbReference type="PROSITE" id="PS50011">
    <property type="entry name" value="PROTEIN_KINASE_DOM"/>
    <property type="match status" value="1"/>
</dbReference>
<dbReference type="OrthoDB" id="4062651at2759"/>
<keyword evidence="4 7" id="KW-0067">ATP-binding</keyword>
<dbReference type="Gene3D" id="1.10.510.10">
    <property type="entry name" value="Transferase(Phosphotransferase) domain 1"/>
    <property type="match status" value="2"/>
</dbReference>
<evidence type="ECO:0000256" key="3">
    <source>
        <dbReference type="ARBA" id="ARBA00022777"/>
    </source>
</evidence>
<evidence type="ECO:0000256" key="4">
    <source>
        <dbReference type="ARBA" id="ARBA00022840"/>
    </source>
</evidence>
<dbReference type="AlphaFoldDB" id="A0A833V7C0"/>
<dbReference type="Proteomes" id="UP000623129">
    <property type="component" value="Unassembled WGS sequence"/>
</dbReference>
<protein>
    <submittedName>
        <fullName evidence="10">Serine/threonine-protein kinase HT1-like protein</fullName>
    </submittedName>
</protein>
<dbReference type="PANTHER" id="PTHR44329">
    <property type="entry name" value="SERINE/THREONINE-PROTEIN KINASE TNNI3K-RELATED"/>
    <property type="match status" value="1"/>
</dbReference>
<dbReference type="PROSITE" id="PS00107">
    <property type="entry name" value="PROTEIN_KINASE_ATP"/>
    <property type="match status" value="1"/>
</dbReference>